<sequence>MSPDKTIILSSSITSVNGHVSIQTEFMKTRACDLESSMQTDSVHGFVQDIHFEEVNVTFTSAYCPIIQRTIPLVISIMFGKSQYHYKAHFLVLLQSFAFHNLDEFLEGFPGMTCDFSDAERVGFELAIRDHFMIPEFQPLPLEKIYRFCEVHFKRSLTRVRRNGAIVSPEKEMSFYVKALELLSPDHSNASFHQLAKELQREYPKIKKWLAWYLHPARGKFIFPALLSIPANGSISKDTNAQESLGGVFQRAAPKKNYQSPKCSTIQFGLCKTSKWTTSVLQGVCQYVINPVRRGRSFSKMMVELRILQKSLLSQVKLMEGHQVLAIKFLS</sequence>
<name>A0A0H5R2V7_9EUKA</name>
<evidence type="ECO:0000313" key="1">
    <source>
        <dbReference type="EMBL" id="CRZ08276.1"/>
    </source>
</evidence>
<dbReference type="EMBL" id="HACM01007834">
    <property type="protein sequence ID" value="CRZ08276.1"/>
    <property type="molecule type" value="Transcribed_RNA"/>
</dbReference>
<reference evidence="1" key="1">
    <citation type="submission" date="2015-04" db="EMBL/GenBank/DDBJ databases">
        <title>The genome sequence of the plant pathogenic Rhizarian Plasmodiophora brassicae reveals insights in its biotrophic life cycle and the origin of chitin synthesis.</title>
        <authorList>
            <person name="Schwelm A."/>
            <person name="Fogelqvist J."/>
            <person name="Knaust A."/>
            <person name="Julke S."/>
            <person name="Lilja T."/>
            <person name="Dhandapani V."/>
            <person name="Bonilla-Rosso G."/>
            <person name="Karlsson M."/>
            <person name="Shevchenko A."/>
            <person name="Choi S.R."/>
            <person name="Kim H.G."/>
            <person name="Park J.Y."/>
            <person name="Lim Y.P."/>
            <person name="Ludwig-Muller J."/>
            <person name="Dixelius C."/>
        </authorList>
    </citation>
    <scope>NUCLEOTIDE SEQUENCE</scope>
    <source>
        <tissue evidence="1">Potato root galls</tissue>
    </source>
</reference>
<dbReference type="AlphaFoldDB" id="A0A0H5R2V7"/>
<accession>A0A0H5R2V7</accession>
<organism evidence="1">
    <name type="scientific">Spongospora subterranea</name>
    <dbReference type="NCBI Taxonomy" id="70186"/>
    <lineage>
        <taxon>Eukaryota</taxon>
        <taxon>Sar</taxon>
        <taxon>Rhizaria</taxon>
        <taxon>Endomyxa</taxon>
        <taxon>Phytomyxea</taxon>
        <taxon>Plasmodiophorida</taxon>
        <taxon>Plasmodiophoridae</taxon>
        <taxon>Spongospora</taxon>
    </lineage>
</organism>
<protein>
    <submittedName>
        <fullName evidence="1">Uncharacterized protein</fullName>
    </submittedName>
</protein>
<proteinExistence type="predicted"/>